<organism evidence="2 3">
    <name type="scientific">Luteimonas flava</name>
    <dbReference type="NCBI Taxonomy" id="3115822"/>
    <lineage>
        <taxon>Bacteria</taxon>
        <taxon>Pseudomonadati</taxon>
        <taxon>Pseudomonadota</taxon>
        <taxon>Gammaproteobacteria</taxon>
        <taxon>Lysobacterales</taxon>
        <taxon>Lysobacteraceae</taxon>
        <taxon>Luteimonas</taxon>
    </lineage>
</organism>
<evidence type="ECO:0000313" key="2">
    <source>
        <dbReference type="EMBL" id="MEF3083726.1"/>
    </source>
</evidence>
<evidence type="ECO:0000256" key="1">
    <source>
        <dbReference type="SAM" id="Phobius"/>
    </source>
</evidence>
<dbReference type="Proteomes" id="UP001358324">
    <property type="component" value="Unassembled WGS sequence"/>
</dbReference>
<dbReference type="EMBL" id="JAZHBM010000003">
    <property type="protein sequence ID" value="MEF3083726.1"/>
    <property type="molecule type" value="Genomic_DNA"/>
</dbReference>
<sequence>MTASRPQNRSTRLWRWGIGIGVVAVLLGAWWLALDRFAARIGLDAENTMRELPRNADNRLLAD</sequence>
<name>A0ABU7WIG2_9GAMM</name>
<accession>A0ABU7WIG2</accession>
<dbReference type="RefSeq" id="WP_332079431.1">
    <property type="nucleotide sequence ID" value="NZ_JAZHBM010000003.1"/>
</dbReference>
<keyword evidence="3" id="KW-1185">Reference proteome</keyword>
<keyword evidence="1" id="KW-1133">Transmembrane helix</keyword>
<keyword evidence="1" id="KW-0812">Transmembrane</keyword>
<reference evidence="2 3" key="1">
    <citation type="submission" date="2024-01" db="EMBL/GenBank/DDBJ databases">
        <title>Novel species of the genus Luteimonas isolated from rivers.</title>
        <authorList>
            <person name="Lu H."/>
        </authorList>
    </citation>
    <scope>NUCLEOTIDE SEQUENCE [LARGE SCALE GENOMIC DNA]</scope>
    <source>
        <strain evidence="2 3">SMYT11W</strain>
    </source>
</reference>
<keyword evidence="1" id="KW-0472">Membrane</keyword>
<proteinExistence type="predicted"/>
<gene>
    <name evidence="2" type="ORF">V3391_16025</name>
</gene>
<protein>
    <submittedName>
        <fullName evidence="2">Uncharacterized protein</fullName>
    </submittedName>
</protein>
<feature type="transmembrane region" description="Helical" evidence="1">
    <location>
        <begin position="13"/>
        <end position="33"/>
    </location>
</feature>
<comment type="caution">
    <text evidence="2">The sequence shown here is derived from an EMBL/GenBank/DDBJ whole genome shotgun (WGS) entry which is preliminary data.</text>
</comment>
<evidence type="ECO:0000313" key="3">
    <source>
        <dbReference type="Proteomes" id="UP001358324"/>
    </source>
</evidence>